<organism evidence="7 8">
    <name type="scientific">Cryomyces antarcticus</name>
    <dbReference type="NCBI Taxonomy" id="329879"/>
    <lineage>
        <taxon>Eukaryota</taxon>
        <taxon>Fungi</taxon>
        <taxon>Dikarya</taxon>
        <taxon>Ascomycota</taxon>
        <taxon>Pezizomycotina</taxon>
        <taxon>Dothideomycetes</taxon>
        <taxon>Dothideomycetes incertae sedis</taxon>
        <taxon>Cryomyces</taxon>
    </lineage>
</organism>
<feature type="transmembrane region" description="Helical" evidence="6">
    <location>
        <begin position="104"/>
        <end position="122"/>
    </location>
</feature>
<feature type="non-terminal residue" evidence="7">
    <location>
        <position position="123"/>
    </location>
</feature>
<evidence type="ECO:0000256" key="3">
    <source>
        <dbReference type="ARBA" id="ARBA00022692"/>
    </source>
</evidence>
<evidence type="ECO:0000256" key="2">
    <source>
        <dbReference type="ARBA" id="ARBA00022448"/>
    </source>
</evidence>
<comment type="caution">
    <text evidence="7">The sequence shown here is derived from an EMBL/GenBank/DDBJ whole genome shotgun (WGS) entry which is preliminary data.</text>
</comment>
<feature type="transmembrane region" description="Helical" evidence="6">
    <location>
        <begin position="52"/>
        <end position="74"/>
    </location>
</feature>
<dbReference type="Pfam" id="PF13520">
    <property type="entry name" value="AA_permease_2"/>
    <property type="match status" value="1"/>
</dbReference>
<dbReference type="InterPro" id="IPR002293">
    <property type="entry name" value="AA/rel_permease1"/>
</dbReference>
<evidence type="ECO:0000313" key="8">
    <source>
        <dbReference type="Proteomes" id="UP001357485"/>
    </source>
</evidence>
<accession>A0ABR0LSG6</accession>
<dbReference type="Proteomes" id="UP001357485">
    <property type="component" value="Unassembled WGS sequence"/>
</dbReference>
<keyword evidence="5 6" id="KW-0472">Membrane</keyword>
<dbReference type="PANTHER" id="PTHR45649:SF27">
    <property type="entry name" value="CHOLINE TRANSPORTER (EUROFUNG)"/>
    <property type="match status" value="1"/>
</dbReference>
<keyword evidence="2" id="KW-0813">Transport</keyword>
<feature type="transmembrane region" description="Helical" evidence="6">
    <location>
        <begin position="5"/>
        <end position="23"/>
    </location>
</feature>
<evidence type="ECO:0008006" key="9">
    <source>
        <dbReference type="Google" id="ProtNLM"/>
    </source>
</evidence>
<sequence>MLAQFVVGFFTALFYIIAMLYAITNLDEILTSTFLFPLTAIYQQATGSAGGALGLLVVVFLPTFISVFGVYLTASRVFWTLARDNATPFSGFFGRVNEKTKNPFNSIVLCAVISTVLGCIYIG</sequence>
<evidence type="ECO:0000313" key="7">
    <source>
        <dbReference type="EMBL" id="KAK5239991.1"/>
    </source>
</evidence>
<evidence type="ECO:0000256" key="5">
    <source>
        <dbReference type="ARBA" id="ARBA00023136"/>
    </source>
</evidence>
<comment type="subcellular location">
    <subcellularLocation>
        <location evidence="1">Membrane</location>
        <topology evidence="1">Multi-pass membrane protein</topology>
    </subcellularLocation>
</comment>
<dbReference type="Gene3D" id="1.20.1740.10">
    <property type="entry name" value="Amino acid/polyamine transporter I"/>
    <property type="match status" value="1"/>
</dbReference>
<evidence type="ECO:0000256" key="6">
    <source>
        <dbReference type="SAM" id="Phobius"/>
    </source>
</evidence>
<keyword evidence="4 6" id="KW-1133">Transmembrane helix</keyword>
<keyword evidence="8" id="KW-1185">Reference proteome</keyword>
<proteinExistence type="predicted"/>
<keyword evidence="3 6" id="KW-0812">Transmembrane</keyword>
<evidence type="ECO:0000256" key="4">
    <source>
        <dbReference type="ARBA" id="ARBA00022989"/>
    </source>
</evidence>
<evidence type="ECO:0000256" key="1">
    <source>
        <dbReference type="ARBA" id="ARBA00004141"/>
    </source>
</evidence>
<reference evidence="7 8" key="1">
    <citation type="submission" date="2023-08" db="EMBL/GenBank/DDBJ databases">
        <title>Black Yeasts Isolated from many extreme environments.</title>
        <authorList>
            <person name="Coleine C."/>
            <person name="Stajich J.E."/>
            <person name="Selbmann L."/>
        </authorList>
    </citation>
    <scope>NUCLEOTIDE SEQUENCE [LARGE SCALE GENOMIC DNA]</scope>
    <source>
        <strain evidence="7 8">CCFEE 536</strain>
    </source>
</reference>
<dbReference type="PANTHER" id="PTHR45649">
    <property type="entry name" value="AMINO-ACID PERMEASE BAT1"/>
    <property type="match status" value="1"/>
</dbReference>
<gene>
    <name evidence="7" type="ORF">LTR16_011256</name>
</gene>
<protein>
    <recommendedName>
        <fullName evidence="9">Amino acid permease/ SLC12A domain-containing protein</fullName>
    </recommendedName>
</protein>
<name>A0ABR0LSG6_9PEZI</name>
<dbReference type="EMBL" id="JAVRRA010011642">
    <property type="protein sequence ID" value="KAK5239991.1"/>
    <property type="molecule type" value="Genomic_DNA"/>
</dbReference>